<reference evidence="3 4" key="1">
    <citation type="journal article" date="2015" name="Fungal Genet. Biol.">
        <title>Evolution of novel wood decay mechanisms in Agaricales revealed by the genome sequences of Fistulina hepatica and Cylindrobasidium torrendii.</title>
        <authorList>
            <person name="Floudas D."/>
            <person name="Held B.W."/>
            <person name="Riley R."/>
            <person name="Nagy L.G."/>
            <person name="Koehler G."/>
            <person name="Ransdell A.S."/>
            <person name="Younus H."/>
            <person name="Chow J."/>
            <person name="Chiniquy J."/>
            <person name="Lipzen A."/>
            <person name="Tritt A."/>
            <person name="Sun H."/>
            <person name="Haridas S."/>
            <person name="LaButti K."/>
            <person name="Ohm R.A."/>
            <person name="Kues U."/>
            <person name="Blanchette R.A."/>
            <person name="Grigoriev I.V."/>
            <person name="Minto R.E."/>
            <person name="Hibbett D.S."/>
        </authorList>
    </citation>
    <scope>NUCLEOTIDE SEQUENCE [LARGE SCALE GENOMIC DNA]</scope>
    <source>
        <strain evidence="3 4">FP15055 ss-10</strain>
    </source>
</reference>
<protein>
    <submittedName>
        <fullName evidence="3">Uncharacterized protein</fullName>
    </submittedName>
</protein>
<keyword evidence="1" id="KW-0175">Coiled coil</keyword>
<sequence>MLFSRIQVIANAFWEHLKNERDAHVRETLKPNYPNVSDVAYSITVEASVNNAQRDAEEAINTFKSLNKGATPQRSILKRTRDEEEDAHNEKRGPVYTAVPPPTKRTRVEDATKKTDPYKRRRRHWEEKRRALQLIAEDKAALEERERRKKAMEKAEKALIERQRAEVRFRLPPGSIQPAYMRNPPQEDEELKSYVGIGRMLRGRKEVRRRLELQRCEEEKKQAEKEAAEQKWKEEEEAKRRQEEGDDDDEDEDDEEI</sequence>
<gene>
    <name evidence="3" type="ORF">CYLTODRAFT_493994</name>
</gene>
<feature type="region of interest" description="Disordered" evidence="2">
    <location>
        <begin position="71"/>
        <end position="122"/>
    </location>
</feature>
<proteinExistence type="predicted"/>
<organism evidence="3 4">
    <name type="scientific">Cylindrobasidium torrendii FP15055 ss-10</name>
    <dbReference type="NCBI Taxonomy" id="1314674"/>
    <lineage>
        <taxon>Eukaryota</taxon>
        <taxon>Fungi</taxon>
        <taxon>Dikarya</taxon>
        <taxon>Basidiomycota</taxon>
        <taxon>Agaricomycotina</taxon>
        <taxon>Agaricomycetes</taxon>
        <taxon>Agaricomycetidae</taxon>
        <taxon>Agaricales</taxon>
        <taxon>Marasmiineae</taxon>
        <taxon>Physalacriaceae</taxon>
        <taxon>Cylindrobasidium</taxon>
    </lineage>
</organism>
<feature type="coiled-coil region" evidence="1">
    <location>
        <begin position="135"/>
        <end position="168"/>
    </location>
</feature>
<evidence type="ECO:0000313" key="3">
    <source>
        <dbReference type="EMBL" id="KIY63314.1"/>
    </source>
</evidence>
<feature type="compositionally biased region" description="Basic and acidic residues" evidence="2">
    <location>
        <begin position="106"/>
        <end position="122"/>
    </location>
</feature>
<evidence type="ECO:0000256" key="1">
    <source>
        <dbReference type="SAM" id="Coils"/>
    </source>
</evidence>
<feature type="compositionally biased region" description="Acidic residues" evidence="2">
    <location>
        <begin position="244"/>
        <end position="257"/>
    </location>
</feature>
<dbReference type="AlphaFoldDB" id="A0A0D7AZI7"/>
<evidence type="ECO:0000313" key="4">
    <source>
        <dbReference type="Proteomes" id="UP000054007"/>
    </source>
</evidence>
<feature type="compositionally biased region" description="Basic and acidic residues" evidence="2">
    <location>
        <begin position="212"/>
        <end position="243"/>
    </location>
</feature>
<dbReference type="EMBL" id="KN880704">
    <property type="protein sequence ID" value="KIY63314.1"/>
    <property type="molecule type" value="Genomic_DNA"/>
</dbReference>
<dbReference type="Proteomes" id="UP000054007">
    <property type="component" value="Unassembled WGS sequence"/>
</dbReference>
<keyword evidence="4" id="KW-1185">Reference proteome</keyword>
<accession>A0A0D7AZI7</accession>
<feature type="region of interest" description="Disordered" evidence="2">
    <location>
        <begin position="212"/>
        <end position="257"/>
    </location>
</feature>
<name>A0A0D7AZI7_9AGAR</name>
<evidence type="ECO:0000256" key="2">
    <source>
        <dbReference type="SAM" id="MobiDB-lite"/>
    </source>
</evidence>